<dbReference type="GeneID" id="46921518"/>
<dbReference type="AlphaFoldDB" id="A0A1X9SNH2"/>
<gene>
    <name evidence="2" type="ORF">CLAN_1047</name>
</gene>
<dbReference type="EMBL" id="CP015578">
    <property type="protein sequence ID" value="ARQ97782.1"/>
    <property type="molecule type" value="Genomic_DNA"/>
</dbReference>
<evidence type="ECO:0000313" key="3">
    <source>
        <dbReference type="Proteomes" id="UP000202031"/>
    </source>
</evidence>
<dbReference type="KEGG" id="clx:CLAN_1047"/>
<protein>
    <submittedName>
        <fullName evidence="2">Putative lipooligosaccharide transport system, periplasmic component (LptA family)</fullName>
    </submittedName>
</protein>
<dbReference type="RefSeq" id="WP_232045868.1">
    <property type="nucleotide sequence ID" value="NZ_CP015578.1"/>
</dbReference>
<organism evidence="2 3">
    <name type="scientific">Campylobacter lanienae NCTC 13004</name>
    <dbReference type="NCBI Taxonomy" id="1031753"/>
    <lineage>
        <taxon>Bacteria</taxon>
        <taxon>Pseudomonadati</taxon>
        <taxon>Campylobacterota</taxon>
        <taxon>Epsilonproteobacteria</taxon>
        <taxon>Campylobacterales</taxon>
        <taxon>Campylobacteraceae</taxon>
        <taxon>Campylobacter</taxon>
    </lineage>
</organism>
<dbReference type="Gene3D" id="2.60.450.10">
    <property type="entry name" value="Lipopolysaccharide (LPS) transport protein A like domain"/>
    <property type="match status" value="1"/>
</dbReference>
<accession>A0A1X9SNH2</accession>
<feature type="domain" description="Organic solvent tolerance-like N-terminal" evidence="1">
    <location>
        <begin position="26"/>
        <end position="135"/>
    </location>
</feature>
<sequence length="157" mass="17893">MVLQIVRTFVVVVTMFSILNANQIEVIADNFYANEKAGFGELVGNVLIKKGKSDTLKANRVKIYFDNNRQPYKYEAIDDAKFAILLNGKNYNGSGNLLTYEPKTQIYTLKGNAFLHEIDSDKKVFGDEIIVDQLKGIYNVKSKNKEPVKFIFQVDER</sequence>
<name>A0A1X9SNH2_9BACT</name>
<evidence type="ECO:0000259" key="1">
    <source>
        <dbReference type="Pfam" id="PF03968"/>
    </source>
</evidence>
<evidence type="ECO:0000313" key="2">
    <source>
        <dbReference type="EMBL" id="ARQ97782.1"/>
    </source>
</evidence>
<dbReference type="Proteomes" id="UP000202031">
    <property type="component" value="Chromosome"/>
</dbReference>
<dbReference type="Pfam" id="PF03968">
    <property type="entry name" value="LptD_N"/>
    <property type="match status" value="1"/>
</dbReference>
<dbReference type="InterPro" id="IPR005653">
    <property type="entry name" value="OstA-like_N"/>
</dbReference>
<reference evidence="3" key="2">
    <citation type="journal article" date="2017" name="Genome Biol. Evol.">
        <title>Comparative genomic analysis identifies a Campylobacter clade deficient in selenium metabolism.</title>
        <authorList>
            <person name="Miller W.G."/>
            <person name="Yee E."/>
            <person name="Lopes B.S."/>
            <person name="Chapman M.H."/>
            <person name="Huynh S."/>
            <person name="Bono J.L."/>
            <person name="Parker C.T."/>
            <person name="Strachan N.J.C."/>
            <person name="Forbes K.J."/>
        </authorList>
    </citation>
    <scope>NUCLEOTIDE SEQUENCE [LARGE SCALE GENOMIC DNA]</scope>
    <source>
        <strain evidence="3">NCTC 13004</strain>
    </source>
</reference>
<proteinExistence type="predicted"/>
<reference evidence="3" key="1">
    <citation type="journal article" date="2017" name="Genome Biol. Evol.">
        <title>Comparative Genomic Analysis Identifies a Campylobacter Clade Deficient in Selenium Metabolism.</title>
        <authorList>
            <person name="Miller W.G."/>
            <person name="Yee E."/>
            <person name="Lopes B.S."/>
            <person name="Chapman M.H."/>
            <person name="Huynh S."/>
            <person name="Bono J.L."/>
            <person name="Parker C.T."/>
            <person name="Strachan N.J.C."/>
            <person name="Forbes K.J."/>
        </authorList>
    </citation>
    <scope>NUCLEOTIDE SEQUENCE [LARGE SCALE GENOMIC DNA]</scope>
    <source>
        <strain evidence="3">NCTC 13004</strain>
    </source>
</reference>